<dbReference type="InterPro" id="IPR032816">
    <property type="entry name" value="VTT_dom"/>
</dbReference>
<keyword evidence="4 7" id="KW-0812">Transmembrane</keyword>
<dbReference type="PANTHER" id="PTHR42709">
    <property type="entry name" value="ALKALINE PHOSPHATASE LIKE PROTEIN"/>
    <property type="match status" value="1"/>
</dbReference>
<dbReference type="Proteomes" id="UP001230328">
    <property type="component" value="Unassembled WGS sequence"/>
</dbReference>
<evidence type="ECO:0000256" key="1">
    <source>
        <dbReference type="ARBA" id="ARBA00004651"/>
    </source>
</evidence>
<name>A0ABU0SL99_9ACTN</name>
<evidence type="ECO:0000256" key="4">
    <source>
        <dbReference type="ARBA" id="ARBA00022692"/>
    </source>
</evidence>
<comment type="subcellular location">
    <subcellularLocation>
        <location evidence="1">Cell membrane</location>
        <topology evidence="1">Multi-pass membrane protein</topology>
    </subcellularLocation>
</comment>
<dbReference type="InterPro" id="IPR051311">
    <property type="entry name" value="DedA_domain"/>
</dbReference>
<comment type="similarity">
    <text evidence="2">Belongs to the DedA family.</text>
</comment>
<evidence type="ECO:0000313" key="10">
    <source>
        <dbReference type="Proteomes" id="UP001230328"/>
    </source>
</evidence>
<feature type="domain" description="VTT" evidence="8">
    <location>
        <begin position="34"/>
        <end position="159"/>
    </location>
</feature>
<evidence type="ECO:0000313" key="9">
    <source>
        <dbReference type="EMBL" id="MDQ1023304.1"/>
    </source>
</evidence>
<dbReference type="PANTHER" id="PTHR42709:SF6">
    <property type="entry name" value="UNDECAPRENYL PHOSPHATE TRANSPORTER A"/>
    <property type="match status" value="1"/>
</dbReference>
<keyword evidence="3" id="KW-1003">Cell membrane</keyword>
<sequence>MPDWINLAESLIASPTLYAVLIAVSLLDSFLPLIPSEPVVIIAGIAGATGQTNIMLVIASTTAGAFLGDLVPYSIGRLMGERALKRLPVGTKRRKAYDRFERELELRGGFVLVSTRFIPVGRYLATGTAGVVRYPLRRFMLYVAISTSTWSAYTALSGYLGGVFFQENTLLSIAVGVGFALAVTGAVEFSRYVRRRNNPAHPVQRH</sequence>
<feature type="transmembrane region" description="Helical" evidence="7">
    <location>
        <begin position="54"/>
        <end position="76"/>
    </location>
</feature>
<evidence type="ECO:0000259" key="8">
    <source>
        <dbReference type="Pfam" id="PF09335"/>
    </source>
</evidence>
<reference evidence="9 10" key="1">
    <citation type="submission" date="2023-07" db="EMBL/GenBank/DDBJ databases">
        <title>Comparative genomics of wheat-associated soil bacteria to identify genetic determinants of phenazine resistance.</title>
        <authorList>
            <person name="Mouncey N."/>
        </authorList>
    </citation>
    <scope>NUCLEOTIDE SEQUENCE [LARGE SCALE GENOMIC DNA]</scope>
    <source>
        <strain evidence="9 10">V2I4</strain>
    </source>
</reference>
<comment type="caution">
    <text evidence="9">The sequence shown here is derived from an EMBL/GenBank/DDBJ whole genome shotgun (WGS) entry which is preliminary data.</text>
</comment>
<evidence type="ECO:0000256" key="2">
    <source>
        <dbReference type="ARBA" id="ARBA00010792"/>
    </source>
</evidence>
<feature type="transmembrane region" description="Helical" evidence="7">
    <location>
        <begin position="139"/>
        <end position="164"/>
    </location>
</feature>
<gene>
    <name evidence="9" type="ORF">QF035_000886</name>
</gene>
<protein>
    <submittedName>
        <fullName evidence="9">Membrane-associated protein</fullName>
    </submittedName>
</protein>
<dbReference type="EMBL" id="JAUSZI010000002">
    <property type="protein sequence ID" value="MDQ1023304.1"/>
    <property type="molecule type" value="Genomic_DNA"/>
</dbReference>
<proteinExistence type="inferred from homology"/>
<dbReference type="Pfam" id="PF09335">
    <property type="entry name" value="VTT_dom"/>
    <property type="match status" value="1"/>
</dbReference>
<keyword evidence="10" id="KW-1185">Reference proteome</keyword>
<evidence type="ECO:0000256" key="3">
    <source>
        <dbReference type="ARBA" id="ARBA00022475"/>
    </source>
</evidence>
<feature type="transmembrane region" description="Helical" evidence="7">
    <location>
        <begin position="170"/>
        <end position="189"/>
    </location>
</feature>
<keyword evidence="5 7" id="KW-1133">Transmembrane helix</keyword>
<evidence type="ECO:0000256" key="5">
    <source>
        <dbReference type="ARBA" id="ARBA00022989"/>
    </source>
</evidence>
<accession>A0ABU0SL99</accession>
<dbReference type="RefSeq" id="WP_307518253.1">
    <property type="nucleotide sequence ID" value="NZ_JAUSZI010000002.1"/>
</dbReference>
<organism evidence="9 10">
    <name type="scientific">Streptomyces umbrinus</name>
    <dbReference type="NCBI Taxonomy" id="67370"/>
    <lineage>
        <taxon>Bacteria</taxon>
        <taxon>Bacillati</taxon>
        <taxon>Actinomycetota</taxon>
        <taxon>Actinomycetes</taxon>
        <taxon>Kitasatosporales</taxon>
        <taxon>Streptomycetaceae</taxon>
        <taxon>Streptomyces</taxon>
        <taxon>Streptomyces phaeochromogenes group</taxon>
    </lineage>
</organism>
<feature type="transmembrane region" description="Helical" evidence="7">
    <location>
        <begin position="12"/>
        <end position="34"/>
    </location>
</feature>
<evidence type="ECO:0000256" key="7">
    <source>
        <dbReference type="SAM" id="Phobius"/>
    </source>
</evidence>
<keyword evidence="6 7" id="KW-0472">Membrane</keyword>
<evidence type="ECO:0000256" key="6">
    <source>
        <dbReference type="ARBA" id="ARBA00023136"/>
    </source>
</evidence>